<evidence type="ECO:0000313" key="3">
    <source>
        <dbReference type="EMBL" id="MFH8250370.1"/>
    </source>
</evidence>
<feature type="transmembrane region" description="Helical" evidence="2">
    <location>
        <begin position="218"/>
        <end position="238"/>
    </location>
</feature>
<keyword evidence="2" id="KW-0812">Transmembrane</keyword>
<proteinExistence type="predicted"/>
<feature type="region of interest" description="Disordered" evidence="1">
    <location>
        <begin position="283"/>
        <end position="304"/>
    </location>
</feature>
<feature type="compositionally biased region" description="Basic and acidic residues" evidence="1">
    <location>
        <begin position="295"/>
        <end position="304"/>
    </location>
</feature>
<name>A0ABW7Q694_9MICO</name>
<dbReference type="RefSeq" id="WP_396640301.1">
    <property type="nucleotide sequence ID" value="NZ_JBIQWL010000002.1"/>
</dbReference>
<reference evidence="3 4" key="1">
    <citation type="submission" date="2024-09" db="EMBL/GenBank/DDBJ databases">
        <authorList>
            <person name="Pan X."/>
        </authorList>
    </citation>
    <scope>NUCLEOTIDE SEQUENCE [LARGE SCALE GENOMIC DNA]</scope>
    <source>
        <strain evidence="3 4">B2969</strain>
    </source>
</reference>
<evidence type="ECO:0000256" key="1">
    <source>
        <dbReference type="SAM" id="MobiDB-lite"/>
    </source>
</evidence>
<dbReference type="PIRSF" id="PIRSF009141">
    <property type="entry name" value="UCP009141"/>
    <property type="match status" value="1"/>
</dbReference>
<dbReference type="Proteomes" id="UP001610861">
    <property type="component" value="Unassembled WGS sequence"/>
</dbReference>
<accession>A0ABW7Q694</accession>
<keyword evidence="4" id="KW-1185">Reference proteome</keyword>
<keyword evidence="2" id="KW-1133">Transmembrane helix</keyword>
<feature type="transmembrane region" description="Helical" evidence="2">
    <location>
        <begin position="42"/>
        <end position="62"/>
    </location>
</feature>
<feature type="transmembrane region" description="Helical" evidence="2">
    <location>
        <begin position="95"/>
        <end position="112"/>
    </location>
</feature>
<keyword evidence="2" id="KW-0472">Membrane</keyword>
<feature type="transmembrane region" description="Helical" evidence="2">
    <location>
        <begin position="68"/>
        <end position="88"/>
    </location>
</feature>
<sequence length="304" mass="33833">MHNSTPLERRIDAVAHALLRDASERGVRAGLVEFAVFVLKQAWACIFGAALLAVIVAARLWYPDDAVLARNDFLTIAAIVIQIVMLAARLETGREVWVIVLFHLTGTVMELFKTDVGSWAYAADGVLRIGGVPLFSGFMYAAVGSYMVRVYRLFDLGFTHYPKRRLTVVVAAGIYVNFFTHHYWIDLRWVLLAAVAVLWLRTTMYARIWRTVIRMPQLAAFAGVALFIYLAENIGTWAGAWSYPDQADGWHPVALSKLVSWFLLMIISVVLVTLVYPPRPPTTLEAGPETGESARTGRSDSGKS</sequence>
<protein>
    <submittedName>
        <fullName evidence="3">DUF817 domain-containing protein</fullName>
    </submittedName>
</protein>
<dbReference type="Pfam" id="PF05675">
    <property type="entry name" value="DUF817"/>
    <property type="match status" value="1"/>
</dbReference>
<evidence type="ECO:0000313" key="4">
    <source>
        <dbReference type="Proteomes" id="UP001610861"/>
    </source>
</evidence>
<feature type="transmembrane region" description="Helical" evidence="2">
    <location>
        <begin position="258"/>
        <end position="276"/>
    </location>
</feature>
<dbReference type="EMBL" id="JBIQWL010000002">
    <property type="protein sequence ID" value="MFH8250370.1"/>
    <property type="molecule type" value="Genomic_DNA"/>
</dbReference>
<dbReference type="InterPro" id="IPR008535">
    <property type="entry name" value="DUF817"/>
</dbReference>
<gene>
    <name evidence="3" type="ORF">ACH3VR_08415</name>
</gene>
<organism evidence="3 4">
    <name type="scientific">Microbacterium alkaliflavum</name>
    <dbReference type="NCBI Taxonomy" id="3248839"/>
    <lineage>
        <taxon>Bacteria</taxon>
        <taxon>Bacillati</taxon>
        <taxon>Actinomycetota</taxon>
        <taxon>Actinomycetes</taxon>
        <taxon>Micrococcales</taxon>
        <taxon>Microbacteriaceae</taxon>
        <taxon>Microbacterium</taxon>
    </lineage>
</organism>
<evidence type="ECO:0000256" key="2">
    <source>
        <dbReference type="SAM" id="Phobius"/>
    </source>
</evidence>
<comment type="caution">
    <text evidence="3">The sequence shown here is derived from an EMBL/GenBank/DDBJ whole genome shotgun (WGS) entry which is preliminary data.</text>
</comment>
<feature type="transmembrane region" description="Helical" evidence="2">
    <location>
        <begin position="189"/>
        <end position="206"/>
    </location>
</feature>
<feature type="transmembrane region" description="Helical" evidence="2">
    <location>
        <begin position="132"/>
        <end position="154"/>
    </location>
</feature>
<feature type="transmembrane region" description="Helical" evidence="2">
    <location>
        <begin position="166"/>
        <end position="183"/>
    </location>
</feature>